<evidence type="ECO:0000313" key="3">
    <source>
        <dbReference type="EMBL" id="GMF37577.1"/>
    </source>
</evidence>
<dbReference type="AlphaFoldDB" id="A0A9W6XFS1"/>
<keyword evidence="2" id="KW-0732">Signal</keyword>
<accession>A0A9W6XFS1</accession>
<gene>
    <name evidence="3" type="ORF">Pfra01_001056000</name>
</gene>
<evidence type="ECO:0000256" key="1">
    <source>
        <dbReference type="SAM" id="MobiDB-lite"/>
    </source>
</evidence>
<dbReference type="OrthoDB" id="123836at2759"/>
<feature type="signal peptide" evidence="2">
    <location>
        <begin position="1"/>
        <end position="23"/>
    </location>
</feature>
<keyword evidence="4" id="KW-1185">Reference proteome</keyword>
<comment type="caution">
    <text evidence="3">The sequence shown here is derived from an EMBL/GenBank/DDBJ whole genome shotgun (WGS) entry which is preliminary data.</text>
</comment>
<proteinExistence type="predicted"/>
<dbReference type="Proteomes" id="UP001165121">
    <property type="component" value="Unassembled WGS sequence"/>
</dbReference>
<reference evidence="3" key="1">
    <citation type="submission" date="2023-04" db="EMBL/GenBank/DDBJ databases">
        <title>Phytophthora fragariaefolia NBRC 109709.</title>
        <authorList>
            <person name="Ichikawa N."/>
            <person name="Sato H."/>
            <person name="Tonouchi N."/>
        </authorList>
    </citation>
    <scope>NUCLEOTIDE SEQUENCE</scope>
    <source>
        <strain evidence="3">NBRC 109709</strain>
    </source>
</reference>
<feature type="region of interest" description="Disordered" evidence="1">
    <location>
        <begin position="116"/>
        <end position="173"/>
    </location>
</feature>
<feature type="compositionally biased region" description="Acidic residues" evidence="1">
    <location>
        <begin position="60"/>
        <end position="78"/>
    </location>
</feature>
<name>A0A9W6XFS1_9STRA</name>
<dbReference type="EMBL" id="BSXT01001030">
    <property type="protein sequence ID" value="GMF37577.1"/>
    <property type="molecule type" value="Genomic_DNA"/>
</dbReference>
<sequence length="173" mass="19350">MKLLSNLLASAVCVVVLTATTVAEAPAQAQLANTGGHKGPFRGPESQHLFNKAESFPGPEDSEDVNAYDAGDLDDQREEELVKYEEELVEYEQELVEYEDELLELEEELLELEEKLKRPTRHLRSFVDPPRPDEPVARPASPKEDPELPTDPVQPDVPEDNPNLRSPGQEEPL</sequence>
<protein>
    <submittedName>
        <fullName evidence="3">Unnamed protein product</fullName>
    </submittedName>
</protein>
<evidence type="ECO:0000256" key="2">
    <source>
        <dbReference type="SAM" id="SignalP"/>
    </source>
</evidence>
<feature type="chain" id="PRO_5040925696" evidence="2">
    <location>
        <begin position="24"/>
        <end position="173"/>
    </location>
</feature>
<evidence type="ECO:0000313" key="4">
    <source>
        <dbReference type="Proteomes" id="UP001165121"/>
    </source>
</evidence>
<feature type="region of interest" description="Disordered" evidence="1">
    <location>
        <begin position="33"/>
        <end position="81"/>
    </location>
</feature>
<feature type="compositionally biased region" description="Basic and acidic residues" evidence="1">
    <location>
        <begin position="130"/>
        <end position="146"/>
    </location>
</feature>
<organism evidence="3 4">
    <name type="scientific">Phytophthora fragariaefolia</name>
    <dbReference type="NCBI Taxonomy" id="1490495"/>
    <lineage>
        <taxon>Eukaryota</taxon>
        <taxon>Sar</taxon>
        <taxon>Stramenopiles</taxon>
        <taxon>Oomycota</taxon>
        <taxon>Peronosporomycetes</taxon>
        <taxon>Peronosporales</taxon>
        <taxon>Peronosporaceae</taxon>
        <taxon>Phytophthora</taxon>
    </lineage>
</organism>